<organism evidence="1 2">
    <name type="scientific">Faucicola osloensis</name>
    <name type="common">Moraxella osloensis</name>
    <dbReference type="NCBI Taxonomy" id="34062"/>
    <lineage>
        <taxon>Bacteria</taxon>
        <taxon>Pseudomonadati</taxon>
        <taxon>Pseudomonadota</taxon>
        <taxon>Gammaproteobacteria</taxon>
        <taxon>Moraxellales</taxon>
        <taxon>Moraxellaceae</taxon>
        <taxon>Faucicola</taxon>
    </lineage>
</organism>
<dbReference type="EMBL" id="CP024443">
    <property type="protein sequence ID" value="ATR78205.1"/>
    <property type="molecule type" value="Genomic_DNA"/>
</dbReference>
<protein>
    <submittedName>
        <fullName evidence="1">Uncharacterized protein</fullName>
    </submittedName>
</protein>
<proteinExistence type="predicted"/>
<gene>
    <name evidence="1" type="ORF">NP7_02335</name>
</gene>
<reference evidence="2" key="1">
    <citation type="submission" date="2017-11" db="EMBL/GenBank/DDBJ databases">
        <title>Complete genome sequence of Moraxella osloensis NP7 isolated from human skin.</title>
        <authorList>
            <person name="Lee K."/>
            <person name="Lim J.Y."/>
            <person name="Hwang I."/>
        </authorList>
    </citation>
    <scope>NUCLEOTIDE SEQUENCE [LARGE SCALE GENOMIC DNA]</scope>
    <source>
        <strain evidence="2">NP7</strain>
    </source>
</reference>
<sequence>MNSVIDSPKPYFDFDTNELKNFFESGQKYKNLVFEFLKNYNKDSRDDFFNNRAYIKEIYNYHVNFLNDEILETNEHHMFLPNILKNKRALNQENLIYFPLFEDKVGIEIIHGIEFYNPSFIAEVPCDIEYFDEIYKSLLGTISIDEAEFCVMSPSQDLFIIVNNPAYIIVYCKNLKILEGAQNSPYIAR</sequence>
<evidence type="ECO:0000313" key="2">
    <source>
        <dbReference type="Proteomes" id="UP000229340"/>
    </source>
</evidence>
<evidence type="ECO:0000313" key="1">
    <source>
        <dbReference type="EMBL" id="ATR78205.1"/>
    </source>
</evidence>
<name>A0A2D2LT59_FAUOS</name>
<dbReference type="RefSeq" id="WP_036592945.1">
    <property type="nucleotide sequence ID" value="NZ_CP024443.1"/>
</dbReference>
<dbReference type="Proteomes" id="UP000229340">
    <property type="component" value="Chromosome"/>
</dbReference>
<dbReference type="AlphaFoldDB" id="A0A2D2LT59"/>
<accession>A0A2D2LT59</accession>